<accession>A0A0U9HLC0</accession>
<dbReference type="STRING" id="224999.GCA_001485475_00885"/>
<dbReference type="OrthoDB" id="9802488at2"/>
<feature type="region of interest" description="Disordered" evidence="2">
    <location>
        <begin position="118"/>
        <end position="140"/>
    </location>
</feature>
<comment type="similarity">
    <text evidence="1">Belongs to the bactofilin family.</text>
</comment>
<sequence length="140" mass="14798">MFGKKDEPIITNSDKIDTILGKNAKFTGTIKASGLMRIEGQFDGDMECDGDLIVGEGAKVTANVKARNAIVAGAYEGNICLDGKLELKNTGKLTGDVKAAGLLVEDGAFFNGKCEMKGETQKSEPIPIKKNKSAETSNPT</sequence>
<dbReference type="Proteomes" id="UP000062160">
    <property type="component" value="Unassembled WGS sequence"/>
</dbReference>
<name>A0A0U9HLC0_9FIRM</name>
<dbReference type="RefSeq" id="WP_059032112.1">
    <property type="nucleotide sequence ID" value="NZ_BSDN01000003.1"/>
</dbReference>
<organism evidence="3">
    <name type="scientific">Tepidanaerobacter syntrophicus</name>
    <dbReference type="NCBI Taxonomy" id="224999"/>
    <lineage>
        <taxon>Bacteria</taxon>
        <taxon>Bacillati</taxon>
        <taxon>Bacillota</taxon>
        <taxon>Clostridia</taxon>
        <taxon>Thermosediminibacterales</taxon>
        <taxon>Tepidanaerobacteraceae</taxon>
        <taxon>Tepidanaerobacter</taxon>
    </lineage>
</organism>
<keyword evidence="4" id="KW-1185">Reference proteome</keyword>
<dbReference type="PANTHER" id="PTHR35024:SF4">
    <property type="entry name" value="POLYMER-FORMING CYTOSKELETAL PROTEIN"/>
    <property type="match status" value="1"/>
</dbReference>
<dbReference type="Pfam" id="PF04519">
    <property type="entry name" value="Bactofilin"/>
    <property type="match status" value="1"/>
</dbReference>
<dbReference type="InterPro" id="IPR007607">
    <property type="entry name" value="BacA/B"/>
</dbReference>
<evidence type="ECO:0000256" key="1">
    <source>
        <dbReference type="ARBA" id="ARBA00044755"/>
    </source>
</evidence>
<protein>
    <submittedName>
        <fullName evidence="3">Protein CcmA, bactofilin family</fullName>
    </submittedName>
</protein>
<proteinExistence type="inferred from homology"/>
<evidence type="ECO:0000313" key="3">
    <source>
        <dbReference type="EMBL" id="GAQ24879.1"/>
    </source>
</evidence>
<dbReference type="EMBL" id="DF977000">
    <property type="protein sequence ID" value="GAQ24879.1"/>
    <property type="molecule type" value="Genomic_DNA"/>
</dbReference>
<reference evidence="3" key="1">
    <citation type="journal article" date="2016" name="Genome Announc.">
        <title>Draft Genome Sequence of the Syntrophic Lactate-Degrading Bacterium Tepidanaerobacter syntrophicus JLT.</title>
        <authorList>
            <person name="Matsuura N."/>
            <person name="Ohashi A."/>
            <person name="Tourlousse D.M."/>
            <person name="Sekiguchi Y."/>
        </authorList>
    </citation>
    <scope>NUCLEOTIDE SEQUENCE [LARGE SCALE GENOMIC DNA]</scope>
    <source>
        <strain evidence="3">JL</strain>
    </source>
</reference>
<dbReference type="PANTHER" id="PTHR35024">
    <property type="entry name" value="HYPOTHETICAL CYTOSOLIC PROTEIN"/>
    <property type="match status" value="1"/>
</dbReference>
<evidence type="ECO:0000256" key="2">
    <source>
        <dbReference type="SAM" id="MobiDB-lite"/>
    </source>
</evidence>
<evidence type="ECO:0000313" key="4">
    <source>
        <dbReference type="Proteomes" id="UP000062160"/>
    </source>
</evidence>
<dbReference type="AlphaFoldDB" id="A0A0U9HLC0"/>
<gene>
    <name evidence="3" type="ORF">TSYNT_6260</name>
</gene>